<feature type="transmembrane region" description="Helical" evidence="8">
    <location>
        <begin position="179"/>
        <end position="200"/>
    </location>
</feature>
<organism evidence="9 10">
    <name type="scientific">Methylobrevis pamukkalensis</name>
    <dbReference type="NCBI Taxonomy" id="1439726"/>
    <lineage>
        <taxon>Bacteria</taxon>
        <taxon>Pseudomonadati</taxon>
        <taxon>Pseudomonadota</taxon>
        <taxon>Alphaproteobacteria</taxon>
        <taxon>Hyphomicrobiales</taxon>
        <taxon>Pleomorphomonadaceae</taxon>
        <taxon>Methylobrevis</taxon>
    </lineage>
</organism>
<feature type="transmembrane region" description="Helical" evidence="8">
    <location>
        <begin position="110"/>
        <end position="131"/>
    </location>
</feature>
<dbReference type="AlphaFoldDB" id="A0A1E3H0G0"/>
<reference evidence="9 10" key="1">
    <citation type="submission" date="2016-07" db="EMBL/GenBank/DDBJ databases">
        <title>Draft Genome Sequence of Methylobrevis pamukkalensis PK2.</title>
        <authorList>
            <person name="Vasilenko O.V."/>
            <person name="Doronina N.V."/>
            <person name="Shmareva M.N."/>
            <person name="Tarlachkov S.V."/>
            <person name="Mustakhimov I."/>
            <person name="Trotsenko Y.A."/>
        </authorList>
    </citation>
    <scope>NUCLEOTIDE SEQUENCE [LARGE SCALE GENOMIC DNA]</scope>
    <source>
        <strain evidence="9 10">PK2</strain>
    </source>
</reference>
<keyword evidence="6 8" id="KW-1133">Transmembrane helix</keyword>
<dbReference type="PANTHER" id="PTHR30269">
    <property type="entry name" value="TRANSMEMBRANE PROTEIN YFCA"/>
    <property type="match status" value="1"/>
</dbReference>
<dbReference type="PANTHER" id="PTHR30269:SF37">
    <property type="entry name" value="MEMBRANE TRANSPORTER PROTEIN"/>
    <property type="match status" value="1"/>
</dbReference>
<comment type="subcellular location">
    <subcellularLocation>
        <location evidence="1 8">Cell membrane</location>
        <topology evidence="1 8">Multi-pass membrane protein</topology>
    </subcellularLocation>
</comment>
<evidence type="ECO:0000313" key="9">
    <source>
        <dbReference type="EMBL" id="ODN69306.1"/>
    </source>
</evidence>
<feature type="transmembrane region" description="Helical" evidence="8">
    <location>
        <begin position="237"/>
        <end position="254"/>
    </location>
</feature>
<evidence type="ECO:0000256" key="3">
    <source>
        <dbReference type="ARBA" id="ARBA00022448"/>
    </source>
</evidence>
<accession>A0A1E3H0G0</accession>
<dbReference type="Pfam" id="PF01925">
    <property type="entry name" value="TauE"/>
    <property type="match status" value="1"/>
</dbReference>
<sequence length="255" mass="26119">MLTGLLTDLVALLGETGVRIALAIAVVGGLLRGFSGFGGALVYMPVAAAALGPAAASASLLLFDGVGTLPLLLKAMRRANFPVVLPLAIGSACLIPAGAWMLTHVDPVPVRWTISVIIFLAVGALASGLTWPGPTRLPVSLGVGALAGFMGGLAQVSGPPVVLYLLGRLRPAEETRANLFVFFALNTITTFVAYLVAGLFTPRVLLISLLIGPVYMLGLLAGSRLFGLASDTVHRRVAFVLILGAGIAGMPVWGG</sequence>
<protein>
    <recommendedName>
        <fullName evidence="8">Probable membrane transporter protein</fullName>
    </recommendedName>
</protein>
<keyword evidence="7 8" id="KW-0472">Membrane</keyword>
<feature type="transmembrane region" description="Helical" evidence="8">
    <location>
        <begin position="83"/>
        <end position="103"/>
    </location>
</feature>
<feature type="transmembrane region" description="Helical" evidence="8">
    <location>
        <begin position="41"/>
        <end position="63"/>
    </location>
</feature>
<dbReference type="InterPro" id="IPR002781">
    <property type="entry name" value="TM_pro_TauE-like"/>
</dbReference>
<keyword evidence="4 8" id="KW-1003">Cell membrane</keyword>
<evidence type="ECO:0000256" key="7">
    <source>
        <dbReference type="ARBA" id="ARBA00023136"/>
    </source>
</evidence>
<evidence type="ECO:0000256" key="6">
    <source>
        <dbReference type="ARBA" id="ARBA00022989"/>
    </source>
</evidence>
<evidence type="ECO:0000256" key="4">
    <source>
        <dbReference type="ARBA" id="ARBA00022475"/>
    </source>
</evidence>
<feature type="transmembrane region" description="Helical" evidence="8">
    <location>
        <begin position="206"/>
        <end position="225"/>
    </location>
</feature>
<gene>
    <name evidence="9" type="ORF">A6302_03392</name>
</gene>
<feature type="transmembrane region" description="Helical" evidence="8">
    <location>
        <begin position="143"/>
        <end position="167"/>
    </location>
</feature>
<keyword evidence="5 8" id="KW-0812">Transmembrane</keyword>
<evidence type="ECO:0000256" key="8">
    <source>
        <dbReference type="RuleBase" id="RU363041"/>
    </source>
</evidence>
<comment type="caution">
    <text evidence="9">The sequence shown here is derived from an EMBL/GenBank/DDBJ whole genome shotgun (WGS) entry which is preliminary data.</text>
</comment>
<keyword evidence="3" id="KW-0813">Transport</keyword>
<evidence type="ECO:0000256" key="2">
    <source>
        <dbReference type="ARBA" id="ARBA00009142"/>
    </source>
</evidence>
<dbReference type="RefSeq" id="WP_083255816.1">
    <property type="nucleotide sequence ID" value="NZ_MCRJ01000098.1"/>
</dbReference>
<dbReference type="OrthoDB" id="9795324at2"/>
<feature type="transmembrane region" description="Helical" evidence="8">
    <location>
        <begin position="16"/>
        <end position="34"/>
    </location>
</feature>
<dbReference type="GO" id="GO:0005886">
    <property type="term" value="C:plasma membrane"/>
    <property type="evidence" value="ECO:0007669"/>
    <property type="project" value="UniProtKB-SubCell"/>
</dbReference>
<evidence type="ECO:0000256" key="1">
    <source>
        <dbReference type="ARBA" id="ARBA00004651"/>
    </source>
</evidence>
<comment type="similarity">
    <text evidence="2 8">Belongs to the 4-toluene sulfonate uptake permease (TSUP) (TC 2.A.102) family.</text>
</comment>
<dbReference type="InterPro" id="IPR052017">
    <property type="entry name" value="TSUP"/>
</dbReference>
<evidence type="ECO:0000313" key="10">
    <source>
        <dbReference type="Proteomes" id="UP000094622"/>
    </source>
</evidence>
<keyword evidence="10" id="KW-1185">Reference proteome</keyword>
<name>A0A1E3H0G0_9HYPH</name>
<dbReference type="EMBL" id="MCRJ01000098">
    <property type="protein sequence ID" value="ODN69306.1"/>
    <property type="molecule type" value="Genomic_DNA"/>
</dbReference>
<dbReference type="Proteomes" id="UP000094622">
    <property type="component" value="Unassembled WGS sequence"/>
</dbReference>
<proteinExistence type="inferred from homology"/>
<evidence type="ECO:0000256" key="5">
    <source>
        <dbReference type="ARBA" id="ARBA00022692"/>
    </source>
</evidence>